<feature type="signal peptide" evidence="1">
    <location>
        <begin position="1"/>
        <end position="25"/>
    </location>
</feature>
<keyword evidence="2" id="KW-1185">Reference proteome</keyword>
<dbReference type="AlphaFoldDB" id="A0A914I3Q4"/>
<proteinExistence type="predicted"/>
<reference evidence="3" key="1">
    <citation type="submission" date="2022-11" db="UniProtKB">
        <authorList>
            <consortium name="WormBaseParasite"/>
        </authorList>
    </citation>
    <scope>IDENTIFICATION</scope>
</reference>
<keyword evidence="1" id="KW-0732">Signal</keyword>
<evidence type="ECO:0000313" key="3">
    <source>
        <dbReference type="WBParaSite" id="Gr19_v10_g654.t1"/>
    </source>
</evidence>
<protein>
    <submittedName>
        <fullName evidence="3">Secreted protein</fullName>
    </submittedName>
</protein>
<name>A0A914I3Q4_GLORO</name>
<feature type="chain" id="PRO_5037379034" evidence="1">
    <location>
        <begin position="26"/>
        <end position="72"/>
    </location>
</feature>
<organism evidence="2 3">
    <name type="scientific">Globodera rostochiensis</name>
    <name type="common">Golden nematode worm</name>
    <name type="synonym">Heterodera rostochiensis</name>
    <dbReference type="NCBI Taxonomy" id="31243"/>
    <lineage>
        <taxon>Eukaryota</taxon>
        <taxon>Metazoa</taxon>
        <taxon>Ecdysozoa</taxon>
        <taxon>Nematoda</taxon>
        <taxon>Chromadorea</taxon>
        <taxon>Rhabditida</taxon>
        <taxon>Tylenchina</taxon>
        <taxon>Tylenchomorpha</taxon>
        <taxon>Tylenchoidea</taxon>
        <taxon>Heteroderidae</taxon>
        <taxon>Heteroderinae</taxon>
        <taxon>Globodera</taxon>
    </lineage>
</organism>
<evidence type="ECO:0000313" key="2">
    <source>
        <dbReference type="Proteomes" id="UP000887572"/>
    </source>
</evidence>
<dbReference type="WBParaSite" id="Gr19_v10_g654.t1">
    <property type="protein sequence ID" value="Gr19_v10_g654.t1"/>
    <property type="gene ID" value="Gr19_v10_g654"/>
</dbReference>
<dbReference type="Proteomes" id="UP000887572">
    <property type="component" value="Unplaced"/>
</dbReference>
<sequence>MGQNVSCCCLLCVLSVIFVKQKLLANRVPKSADTVGFRQCSHIAKKCRVPYHTATTAGPTPILASIGLTHYY</sequence>
<accession>A0A914I3Q4</accession>
<evidence type="ECO:0000256" key="1">
    <source>
        <dbReference type="SAM" id="SignalP"/>
    </source>
</evidence>